<dbReference type="RefSeq" id="WP_108027459.1">
    <property type="nucleotide sequence ID" value="NZ_QAYC01000008.1"/>
</dbReference>
<dbReference type="Pfam" id="PF10722">
    <property type="entry name" value="YbjN"/>
    <property type="match status" value="1"/>
</dbReference>
<feature type="chain" id="PRO_5034313856" evidence="1">
    <location>
        <begin position="26"/>
        <end position="160"/>
    </location>
</feature>
<dbReference type="EMBL" id="QAYC01000008">
    <property type="protein sequence ID" value="PTW48401.1"/>
    <property type="molecule type" value="Genomic_DNA"/>
</dbReference>
<feature type="signal peptide" evidence="1">
    <location>
        <begin position="1"/>
        <end position="25"/>
    </location>
</feature>
<organism evidence="2 3">
    <name type="scientific">Rhodovulum kholense</name>
    <dbReference type="NCBI Taxonomy" id="453584"/>
    <lineage>
        <taxon>Bacteria</taxon>
        <taxon>Pseudomonadati</taxon>
        <taxon>Pseudomonadota</taxon>
        <taxon>Alphaproteobacteria</taxon>
        <taxon>Rhodobacterales</taxon>
        <taxon>Paracoccaceae</taxon>
        <taxon>Rhodovulum</taxon>
    </lineage>
</organism>
<dbReference type="OrthoDB" id="33037at2"/>
<dbReference type="AlphaFoldDB" id="A0A8E2VIZ0"/>
<keyword evidence="3" id="KW-1185">Reference proteome</keyword>
<evidence type="ECO:0000313" key="2">
    <source>
        <dbReference type="EMBL" id="PTW48401.1"/>
    </source>
</evidence>
<evidence type="ECO:0000313" key="3">
    <source>
        <dbReference type="Proteomes" id="UP000244037"/>
    </source>
</evidence>
<keyword evidence="1" id="KW-0732">Signal</keyword>
<sequence length="160" mass="17466">MRPSRRLVAACLLGAQILLAGPLQASEPVRAADPDQVLGVLRDAGFTASMGVDTQGDPKIEARVRGTNFTVLFYKCSSNGNCGAVQFIARYALQQPLDPDAMNRWNNAQMFAKAVVNDAGEPALIVDVNLDHDGMGYRNFLNICEIWSEALQVFEEFIGF</sequence>
<dbReference type="Proteomes" id="UP000244037">
    <property type="component" value="Unassembled WGS sequence"/>
</dbReference>
<dbReference type="InterPro" id="IPR019660">
    <property type="entry name" value="Put_sensory_transdc_reg_YbjN"/>
</dbReference>
<gene>
    <name evidence="2" type="ORF">C8N38_108154</name>
</gene>
<accession>A0A8E2VIZ0</accession>
<reference evidence="2 3" key="1">
    <citation type="submission" date="2018-04" db="EMBL/GenBank/DDBJ databases">
        <title>Genomic Encyclopedia of Archaeal and Bacterial Type Strains, Phase II (KMG-II): from individual species to whole genera.</title>
        <authorList>
            <person name="Goeker M."/>
        </authorList>
    </citation>
    <scope>NUCLEOTIDE SEQUENCE [LARGE SCALE GENOMIC DNA]</scope>
    <source>
        <strain evidence="2 3">DSM 19783</strain>
    </source>
</reference>
<proteinExistence type="predicted"/>
<protein>
    <submittedName>
        <fullName evidence="2">Putative sensory transduction regulator</fullName>
    </submittedName>
</protein>
<evidence type="ECO:0000256" key="1">
    <source>
        <dbReference type="SAM" id="SignalP"/>
    </source>
</evidence>
<name>A0A8E2VIZ0_9RHOB</name>
<dbReference type="CDD" id="cd17511">
    <property type="entry name" value="YbjN_AmyR-like"/>
    <property type="match status" value="1"/>
</dbReference>
<comment type="caution">
    <text evidence="2">The sequence shown here is derived from an EMBL/GenBank/DDBJ whole genome shotgun (WGS) entry which is preliminary data.</text>
</comment>